<comment type="caution">
    <text evidence="1">The sequence shown here is derived from an EMBL/GenBank/DDBJ whole genome shotgun (WGS) entry which is preliminary data.</text>
</comment>
<keyword evidence="2" id="KW-1185">Reference proteome</keyword>
<name>A0ABU1ZPB7_9BURK</name>
<organism evidence="1 2">
    <name type="scientific">Rhodoferax saidenbachensis</name>
    <dbReference type="NCBI Taxonomy" id="1484693"/>
    <lineage>
        <taxon>Bacteria</taxon>
        <taxon>Pseudomonadati</taxon>
        <taxon>Pseudomonadota</taxon>
        <taxon>Betaproteobacteria</taxon>
        <taxon>Burkholderiales</taxon>
        <taxon>Comamonadaceae</taxon>
        <taxon>Rhodoferax</taxon>
    </lineage>
</organism>
<reference evidence="1 2" key="1">
    <citation type="submission" date="2023-07" db="EMBL/GenBank/DDBJ databases">
        <title>Sorghum-associated microbial communities from plants grown in Nebraska, USA.</title>
        <authorList>
            <person name="Schachtman D."/>
        </authorList>
    </citation>
    <scope>NUCLEOTIDE SEQUENCE [LARGE SCALE GENOMIC DNA]</scope>
    <source>
        <strain evidence="1 2">BE308</strain>
    </source>
</reference>
<sequence>MFLKGFSTAAVGLPLGLWASARCSWSTHRSGGAAFMRASTCKTRGTPFVQAITGSWRDMLRVMCCSLINVIPVVTTIFGAAYAVQPGYSIGFCKLGP</sequence>
<gene>
    <name evidence="1" type="ORF">J2X15_002681</name>
</gene>
<protein>
    <submittedName>
        <fullName evidence="1">Uncharacterized protein</fullName>
    </submittedName>
</protein>
<dbReference type="EMBL" id="JAVDXO010000006">
    <property type="protein sequence ID" value="MDR7307394.1"/>
    <property type="molecule type" value="Genomic_DNA"/>
</dbReference>
<evidence type="ECO:0000313" key="2">
    <source>
        <dbReference type="Proteomes" id="UP001268089"/>
    </source>
</evidence>
<dbReference type="Proteomes" id="UP001268089">
    <property type="component" value="Unassembled WGS sequence"/>
</dbReference>
<evidence type="ECO:0000313" key="1">
    <source>
        <dbReference type="EMBL" id="MDR7307394.1"/>
    </source>
</evidence>
<accession>A0ABU1ZPB7</accession>
<proteinExistence type="predicted"/>